<dbReference type="Proteomes" id="UP000000845">
    <property type="component" value="Chromosome"/>
</dbReference>
<protein>
    <submittedName>
        <fullName evidence="1">Uncharacterized protein</fullName>
    </submittedName>
</protein>
<dbReference type="KEGG" id="str:Sterm_4091"/>
<evidence type="ECO:0000313" key="1">
    <source>
        <dbReference type="EMBL" id="ACZ10923.1"/>
    </source>
</evidence>
<name>D1AGH1_SEBTE</name>
<reference evidence="1 2" key="2">
    <citation type="journal article" date="2010" name="Stand. Genomic Sci.">
        <title>Complete genome sequence of Sebaldella termitidis type strain (NCTC 11300).</title>
        <authorList>
            <person name="Harmon-Smith M."/>
            <person name="Celia L."/>
            <person name="Chertkov O."/>
            <person name="Lapidus A."/>
            <person name="Copeland A."/>
            <person name="Glavina Del Rio T."/>
            <person name="Nolan M."/>
            <person name="Lucas S."/>
            <person name="Tice H."/>
            <person name="Cheng J.F."/>
            <person name="Han C."/>
            <person name="Detter J.C."/>
            <person name="Bruce D."/>
            <person name="Goodwin L."/>
            <person name="Pitluck S."/>
            <person name="Pati A."/>
            <person name="Liolios K."/>
            <person name="Ivanova N."/>
            <person name="Mavromatis K."/>
            <person name="Mikhailova N."/>
            <person name="Chen A."/>
            <person name="Palaniappan K."/>
            <person name="Land M."/>
            <person name="Hauser L."/>
            <person name="Chang Y.J."/>
            <person name="Jeffries C.D."/>
            <person name="Brettin T."/>
            <person name="Goker M."/>
            <person name="Beck B."/>
            <person name="Bristow J."/>
            <person name="Eisen J.A."/>
            <person name="Markowitz V."/>
            <person name="Hugenholtz P."/>
            <person name="Kyrpides N.C."/>
            <person name="Klenk H.P."/>
            <person name="Chen F."/>
        </authorList>
    </citation>
    <scope>NUCLEOTIDE SEQUENCE [LARGE SCALE GENOMIC DNA]</scope>
    <source>
        <strain evidence="2">ATCC 33386 / NCTC 11300</strain>
    </source>
</reference>
<gene>
    <name evidence="1" type="ordered locus">Sterm_4091</name>
</gene>
<dbReference type="EMBL" id="CP001739">
    <property type="protein sequence ID" value="ACZ10923.1"/>
    <property type="molecule type" value="Genomic_DNA"/>
</dbReference>
<proteinExistence type="predicted"/>
<keyword evidence="2" id="KW-1185">Reference proteome</keyword>
<reference evidence="2" key="1">
    <citation type="submission" date="2009-09" db="EMBL/GenBank/DDBJ databases">
        <title>The complete chromosome of Sebaldella termitidis ATCC 33386.</title>
        <authorList>
            <consortium name="US DOE Joint Genome Institute (JGI-PGF)"/>
            <person name="Lucas S."/>
            <person name="Copeland A."/>
            <person name="Lapidus A."/>
            <person name="Glavina del Rio T."/>
            <person name="Dalin E."/>
            <person name="Tice H."/>
            <person name="Bruce D."/>
            <person name="Goodwin L."/>
            <person name="Pitluck S."/>
            <person name="Kyrpides N."/>
            <person name="Mavromatis K."/>
            <person name="Ivanova N."/>
            <person name="Mikhailova N."/>
            <person name="Sims D."/>
            <person name="Meincke L."/>
            <person name="Brettin T."/>
            <person name="Detter J.C."/>
            <person name="Han C."/>
            <person name="Larimer F."/>
            <person name="Land M."/>
            <person name="Hauser L."/>
            <person name="Markowitz V."/>
            <person name="Cheng J.F."/>
            <person name="Hugenholtz P."/>
            <person name="Woyke T."/>
            <person name="Wu D."/>
            <person name="Eisen J.A."/>
        </authorList>
    </citation>
    <scope>NUCLEOTIDE SEQUENCE [LARGE SCALE GENOMIC DNA]</scope>
    <source>
        <strain evidence="2">ATCC 33386 / NCTC 11300</strain>
    </source>
</reference>
<evidence type="ECO:0000313" key="2">
    <source>
        <dbReference type="Proteomes" id="UP000000845"/>
    </source>
</evidence>
<dbReference type="AlphaFoldDB" id="D1AGH1"/>
<sequence length="121" mass="13763">MSALFRVLEKKNGEIKEIYDEQSISGDVYMAVLDYIDECDIVFNFLENFSGNTDSYAMEILAEQARQALKVLEEGKFAADELAGDWGYAVEDILYGIKVLCVYFEKLISQAEISALIFEIY</sequence>
<organism evidence="1 2">
    <name type="scientific">Sebaldella termitidis (strain ATCC 33386 / NCTC 11300)</name>
    <dbReference type="NCBI Taxonomy" id="526218"/>
    <lineage>
        <taxon>Bacteria</taxon>
        <taxon>Fusobacteriati</taxon>
        <taxon>Fusobacteriota</taxon>
        <taxon>Fusobacteriia</taxon>
        <taxon>Fusobacteriales</taxon>
        <taxon>Leptotrichiaceae</taxon>
        <taxon>Sebaldella</taxon>
    </lineage>
</organism>
<dbReference type="RefSeq" id="WP_012863498.1">
    <property type="nucleotide sequence ID" value="NC_013517.1"/>
</dbReference>
<accession>D1AGH1</accession>
<dbReference type="HOGENOM" id="CLU_2036418_0_0_0"/>